<evidence type="ECO:0000313" key="3">
    <source>
        <dbReference type="EMBL" id="KAK1669665.1"/>
    </source>
</evidence>
<dbReference type="Proteomes" id="UP001231189">
    <property type="component" value="Unassembled WGS sequence"/>
</dbReference>
<protein>
    <recommendedName>
        <fullName evidence="5">Acetyltransferase</fullName>
    </recommendedName>
</protein>
<dbReference type="Pfam" id="PF02458">
    <property type="entry name" value="Transferase"/>
    <property type="match status" value="1"/>
</dbReference>
<dbReference type="PANTHER" id="PTHR31896:SF65">
    <property type="entry name" value="ACETYLTRANSFERASE"/>
    <property type="match status" value="1"/>
</dbReference>
<name>A0AAD8T566_LOLMU</name>
<feature type="compositionally biased region" description="Low complexity" evidence="2">
    <location>
        <begin position="1"/>
        <end position="15"/>
    </location>
</feature>
<feature type="region of interest" description="Disordered" evidence="2">
    <location>
        <begin position="1"/>
        <end position="22"/>
    </location>
</feature>
<proteinExistence type="predicted"/>
<keyword evidence="4" id="KW-1185">Reference proteome</keyword>
<reference evidence="3" key="1">
    <citation type="submission" date="2023-07" db="EMBL/GenBank/DDBJ databases">
        <title>A chromosome-level genome assembly of Lolium multiflorum.</title>
        <authorList>
            <person name="Chen Y."/>
            <person name="Copetti D."/>
            <person name="Kolliker R."/>
            <person name="Studer B."/>
        </authorList>
    </citation>
    <scope>NUCLEOTIDE SEQUENCE</scope>
    <source>
        <strain evidence="3">02402/16</strain>
        <tissue evidence="3">Leaf</tissue>
    </source>
</reference>
<dbReference type="InterPro" id="IPR051283">
    <property type="entry name" value="Sec_Metabolite_Acyltrans"/>
</dbReference>
<comment type="caution">
    <text evidence="3">The sequence shown here is derived from an EMBL/GenBank/DDBJ whole genome shotgun (WGS) entry which is preliminary data.</text>
</comment>
<gene>
    <name evidence="3" type="ORF">QYE76_057824</name>
</gene>
<accession>A0AAD8T566</accession>
<evidence type="ECO:0000256" key="1">
    <source>
        <dbReference type="ARBA" id="ARBA00022679"/>
    </source>
</evidence>
<dbReference type="InterPro" id="IPR023213">
    <property type="entry name" value="CAT-like_dom_sf"/>
</dbReference>
<dbReference type="Gene3D" id="3.30.559.10">
    <property type="entry name" value="Chloramphenicol acetyltransferase-like domain"/>
    <property type="match status" value="2"/>
</dbReference>
<evidence type="ECO:0000256" key="2">
    <source>
        <dbReference type="SAM" id="MobiDB-lite"/>
    </source>
</evidence>
<dbReference type="AlphaFoldDB" id="A0AAD8T566"/>
<dbReference type="GO" id="GO:0016747">
    <property type="term" value="F:acyltransferase activity, transferring groups other than amino-acyl groups"/>
    <property type="evidence" value="ECO:0007669"/>
    <property type="project" value="UniProtKB-ARBA"/>
</dbReference>
<evidence type="ECO:0008006" key="5">
    <source>
        <dbReference type="Google" id="ProtNLM"/>
    </source>
</evidence>
<evidence type="ECO:0000313" key="4">
    <source>
        <dbReference type="Proteomes" id="UP001231189"/>
    </source>
</evidence>
<keyword evidence="1" id="KW-0808">Transferase</keyword>
<sequence length="477" mass="51284">MEPSTMVRVVSSSTVKPPPRPRHSIPLTSWDIAMLSTDYIQKGLLFHKPSSPTTFQLVDHLAAALGDVLGDYYPVAGRFVTEKHHDELGNVVGYSVSIDCDGQGVEIVHAVADGVSIADVIPPDADVPRVVQSFFPLGDAVGFDGHELPLFVVQVTELADGVFVGFVCNHALADGTALWDFLNAWAEIARARLNLATQEGEAPRLLTSGRAPLLERWSADGGPASPIVLACADLSELIERSEPPPLRTRMLHFSAESLASLKERARQELLAAGDTAGAAALTRFQALSSLAWRCITRARCPAPEQETTCRAAINNRARLRPAMPAEYFGNSIDAVSTEAPVRASTLLERGRHGWAAAAVGRAVAAHDDEAIRARVAAWMAEPVVYTMRWYDPHGTMVGSSPRFDMYGCDFGWGRPVAVRSGKANKVDGRMSLYPGRDGGGSVDAEVSLTPEHMAALEQDEEFWAAVSMGAPAPEGKI</sequence>
<dbReference type="EMBL" id="JAUUTY010000003">
    <property type="protein sequence ID" value="KAK1669665.1"/>
    <property type="molecule type" value="Genomic_DNA"/>
</dbReference>
<organism evidence="3 4">
    <name type="scientific">Lolium multiflorum</name>
    <name type="common">Italian ryegrass</name>
    <name type="synonym">Lolium perenne subsp. multiflorum</name>
    <dbReference type="NCBI Taxonomy" id="4521"/>
    <lineage>
        <taxon>Eukaryota</taxon>
        <taxon>Viridiplantae</taxon>
        <taxon>Streptophyta</taxon>
        <taxon>Embryophyta</taxon>
        <taxon>Tracheophyta</taxon>
        <taxon>Spermatophyta</taxon>
        <taxon>Magnoliopsida</taxon>
        <taxon>Liliopsida</taxon>
        <taxon>Poales</taxon>
        <taxon>Poaceae</taxon>
        <taxon>BOP clade</taxon>
        <taxon>Pooideae</taxon>
        <taxon>Poodae</taxon>
        <taxon>Poeae</taxon>
        <taxon>Poeae Chloroplast Group 2 (Poeae type)</taxon>
        <taxon>Loliodinae</taxon>
        <taxon>Loliinae</taxon>
        <taxon>Lolium</taxon>
    </lineage>
</organism>
<dbReference type="PANTHER" id="PTHR31896">
    <property type="entry name" value="FAMILY REGULATORY PROTEIN, PUTATIVE (AFU_ORTHOLOGUE AFUA_3G14730)-RELATED"/>
    <property type="match status" value="1"/>
</dbReference>